<protein>
    <submittedName>
        <fullName evidence="1">Uncharacterized protein</fullName>
    </submittedName>
</protein>
<dbReference type="AlphaFoldDB" id="A0A268EKN4"/>
<organism evidence="1 2">
    <name type="scientific">Paenibacillus campinasensis</name>
    <dbReference type="NCBI Taxonomy" id="66347"/>
    <lineage>
        <taxon>Bacteria</taxon>
        <taxon>Bacillati</taxon>
        <taxon>Bacillota</taxon>
        <taxon>Bacilli</taxon>
        <taxon>Bacillales</taxon>
        <taxon>Paenibacillaceae</taxon>
        <taxon>Paenibacillus</taxon>
    </lineage>
</organism>
<evidence type="ECO:0000313" key="2">
    <source>
        <dbReference type="Proteomes" id="UP000215596"/>
    </source>
</evidence>
<sequence>MDNSLHAGGTLRSGEHIAHLYNDHVLPHGEIEKIKSSLNLSVKVRFEDWYEVLIQKMGSALQEAINAGMPGKLAGDVLKDSLSNTLKHALVIGTVTDEQDAMSIEDRIRAAVNEGAVYQVVHYMRGEGASSAIRKIAKERKGVILVADKMGDWKRWGDGWLDKVVIVDALPEDEARRWRNLVGIKNRVIYVKPSKTSTS</sequence>
<name>A0A268EKN4_9BACL</name>
<dbReference type="Proteomes" id="UP000215596">
    <property type="component" value="Unassembled WGS sequence"/>
</dbReference>
<gene>
    <name evidence="1" type="ORF">CHH67_19800</name>
</gene>
<dbReference type="EMBL" id="NPBY01000063">
    <property type="protein sequence ID" value="PAD73681.1"/>
    <property type="molecule type" value="Genomic_DNA"/>
</dbReference>
<reference evidence="1 2" key="1">
    <citation type="submission" date="2017-07" db="EMBL/GenBank/DDBJ databases">
        <title>Isolation and whole genome analysis of endospore-forming bacteria from heroin.</title>
        <authorList>
            <person name="Kalinowski J."/>
            <person name="Ahrens B."/>
            <person name="Al-Dilaimi A."/>
            <person name="Winkler A."/>
            <person name="Wibberg D."/>
            <person name="Schleenbecker U."/>
            <person name="Ruckert C."/>
            <person name="Wolfel R."/>
            <person name="Grass G."/>
        </authorList>
    </citation>
    <scope>NUCLEOTIDE SEQUENCE [LARGE SCALE GENOMIC DNA]</scope>
    <source>
        <strain evidence="1 2">7537-G1</strain>
    </source>
</reference>
<dbReference type="OrthoDB" id="9890111at2"/>
<evidence type="ECO:0000313" key="1">
    <source>
        <dbReference type="EMBL" id="PAD73681.1"/>
    </source>
</evidence>
<dbReference type="RefSeq" id="WP_095267089.1">
    <property type="nucleotide sequence ID" value="NZ_NPBY01000063.1"/>
</dbReference>
<comment type="caution">
    <text evidence="1">The sequence shown here is derived from an EMBL/GenBank/DDBJ whole genome shotgun (WGS) entry which is preliminary data.</text>
</comment>
<proteinExistence type="predicted"/>
<accession>A0A268EKN4</accession>